<evidence type="ECO:0000313" key="6">
    <source>
        <dbReference type="EMBL" id="MQN02391.1"/>
    </source>
</evidence>
<evidence type="ECO:0000256" key="1">
    <source>
        <dbReference type="ARBA" id="ARBA00023015"/>
    </source>
</evidence>
<dbReference type="GO" id="GO:0005829">
    <property type="term" value="C:cytosol"/>
    <property type="evidence" value="ECO:0007669"/>
    <property type="project" value="TreeGrafter"/>
</dbReference>
<dbReference type="Proteomes" id="UP000460257">
    <property type="component" value="Unassembled WGS sequence"/>
</dbReference>
<proteinExistence type="predicted"/>
<name>A0A6N7J358_9FIRM</name>
<keyword evidence="3" id="KW-0804">Transcription</keyword>
<dbReference type="PROSITE" id="PS50042">
    <property type="entry name" value="CNMP_BINDING_3"/>
    <property type="match status" value="1"/>
</dbReference>
<dbReference type="InterPro" id="IPR012318">
    <property type="entry name" value="HTH_CRP"/>
</dbReference>
<feature type="domain" description="HTH crp-type" evidence="5">
    <location>
        <begin position="155"/>
        <end position="223"/>
    </location>
</feature>
<evidence type="ECO:0000256" key="3">
    <source>
        <dbReference type="ARBA" id="ARBA00023163"/>
    </source>
</evidence>
<accession>A0A6N7J358</accession>
<organism evidence="6 7">
    <name type="scientific">Candidatus Weimeria bifida</name>
    <dbReference type="NCBI Taxonomy" id="2599074"/>
    <lineage>
        <taxon>Bacteria</taxon>
        <taxon>Bacillati</taxon>
        <taxon>Bacillota</taxon>
        <taxon>Clostridia</taxon>
        <taxon>Lachnospirales</taxon>
        <taxon>Lachnospiraceae</taxon>
        <taxon>Candidatus Weimeria</taxon>
    </lineage>
</organism>
<evidence type="ECO:0000259" key="5">
    <source>
        <dbReference type="PROSITE" id="PS51063"/>
    </source>
</evidence>
<dbReference type="GO" id="GO:0003677">
    <property type="term" value="F:DNA binding"/>
    <property type="evidence" value="ECO:0007669"/>
    <property type="project" value="UniProtKB-KW"/>
</dbReference>
<evidence type="ECO:0000256" key="2">
    <source>
        <dbReference type="ARBA" id="ARBA00023125"/>
    </source>
</evidence>
<dbReference type="Pfam" id="PF13545">
    <property type="entry name" value="HTH_Crp_2"/>
    <property type="match status" value="1"/>
</dbReference>
<dbReference type="InterPro" id="IPR000595">
    <property type="entry name" value="cNMP-bd_dom"/>
</dbReference>
<dbReference type="InterPro" id="IPR036390">
    <property type="entry name" value="WH_DNA-bd_sf"/>
</dbReference>
<evidence type="ECO:0000259" key="4">
    <source>
        <dbReference type="PROSITE" id="PS50042"/>
    </source>
</evidence>
<dbReference type="InterPro" id="IPR050397">
    <property type="entry name" value="Env_Response_Regulators"/>
</dbReference>
<comment type="caution">
    <text evidence="6">The sequence shown here is derived from an EMBL/GenBank/DDBJ whole genome shotgun (WGS) entry which is preliminary data.</text>
</comment>
<dbReference type="PANTHER" id="PTHR24567">
    <property type="entry name" value="CRP FAMILY TRANSCRIPTIONAL REGULATORY PROTEIN"/>
    <property type="match status" value="1"/>
</dbReference>
<dbReference type="EMBL" id="VOGC01000010">
    <property type="protein sequence ID" value="MQN02391.1"/>
    <property type="molecule type" value="Genomic_DNA"/>
</dbReference>
<dbReference type="PANTHER" id="PTHR24567:SF58">
    <property type="entry name" value="CYCLIC AMP-BINDING REGULATORY PROTEIN"/>
    <property type="match status" value="1"/>
</dbReference>
<keyword evidence="1" id="KW-0805">Transcription regulation</keyword>
<sequence length="223" mass="25675">MEEKDLSELKHARIFNKISEQQIQALMGCVRGEIRTFPKDSIVLPAGEKTDSIGVLMEGKLQVESVDYWGNTAVMRLISPGEIFGEAYAASDSEPMPNDVVSLTDCRILFMNMHRMLTECQQACTFHNQLIQNLFKIATRRNRYMNRKISHMSKRTTREKLLSYLSDIAKQNDSNHFTIPFDRQQLADYLSVERSAMSAELSRMAKDGLIKYHKNEFTLLDEK</sequence>
<dbReference type="SMART" id="SM00100">
    <property type="entry name" value="cNMP"/>
    <property type="match status" value="1"/>
</dbReference>
<keyword evidence="2" id="KW-0238">DNA-binding</keyword>
<dbReference type="SUPFAM" id="SSF46785">
    <property type="entry name" value="Winged helix' DNA-binding domain"/>
    <property type="match status" value="1"/>
</dbReference>
<dbReference type="CDD" id="cd00038">
    <property type="entry name" value="CAP_ED"/>
    <property type="match status" value="1"/>
</dbReference>
<dbReference type="PROSITE" id="PS51063">
    <property type="entry name" value="HTH_CRP_2"/>
    <property type="match status" value="1"/>
</dbReference>
<feature type="domain" description="Cyclic nucleotide-binding" evidence="4">
    <location>
        <begin position="14"/>
        <end position="112"/>
    </location>
</feature>
<dbReference type="Pfam" id="PF00027">
    <property type="entry name" value="cNMP_binding"/>
    <property type="match status" value="1"/>
</dbReference>
<keyword evidence="7" id="KW-1185">Reference proteome</keyword>
<dbReference type="AlphaFoldDB" id="A0A6N7J358"/>
<dbReference type="InterPro" id="IPR014710">
    <property type="entry name" value="RmlC-like_jellyroll"/>
</dbReference>
<reference evidence="6" key="1">
    <citation type="journal article" date="2020" name="Appl. Environ. Microbiol.">
        <title>Medium-Chain Fatty Acid Synthesis by 'Candidatus Weimeria bifida' gen. nov., sp. nov., and 'Candidatus Pseudoramibacter fermentans' sp. nov.</title>
        <authorList>
            <person name="Scarborough M.J."/>
            <person name="Myers K.S."/>
            <person name="Donohue T.J."/>
            <person name="Noguera D.R."/>
        </authorList>
    </citation>
    <scope>NUCLEOTIDE SEQUENCE</scope>
    <source>
        <strain evidence="6">LCO1.1</strain>
    </source>
</reference>
<dbReference type="Gene3D" id="2.60.120.10">
    <property type="entry name" value="Jelly Rolls"/>
    <property type="match status" value="1"/>
</dbReference>
<gene>
    <name evidence="6" type="ORF">FRC54_11030</name>
</gene>
<dbReference type="SUPFAM" id="SSF51206">
    <property type="entry name" value="cAMP-binding domain-like"/>
    <property type="match status" value="1"/>
</dbReference>
<dbReference type="InterPro" id="IPR018490">
    <property type="entry name" value="cNMP-bd_dom_sf"/>
</dbReference>
<dbReference type="GO" id="GO:0003700">
    <property type="term" value="F:DNA-binding transcription factor activity"/>
    <property type="evidence" value="ECO:0007669"/>
    <property type="project" value="TreeGrafter"/>
</dbReference>
<protein>
    <submittedName>
        <fullName evidence="6">Crp/Fnr family transcriptional regulator</fullName>
    </submittedName>
</protein>
<evidence type="ECO:0000313" key="7">
    <source>
        <dbReference type="Proteomes" id="UP000460257"/>
    </source>
</evidence>